<dbReference type="Pfam" id="PF08241">
    <property type="entry name" value="Methyltransf_11"/>
    <property type="match status" value="1"/>
</dbReference>
<dbReference type="AlphaFoldDB" id="A0A7X5UNT8"/>
<organism evidence="2 3">
    <name type="scientific">Saccharomonospora amisosensis</name>
    <dbReference type="NCBI Taxonomy" id="1128677"/>
    <lineage>
        <taxon>Bacteria</taxon>
        <taxon>Bacillati</taxon>
        <taxon>Actinomycetota</taxon>
        <taxon>Actinomycetes</taxon>
        <taxon>Pseudonocardiales</taxon>
        <taxon>Pseudonocardiaceae</taxon>
        <taxon>Saccharomonospora</taxon>
    </lineage>
</organism>
<name>A0A7X5UNT8_9PSEU</name>
<dbReference type="EMBL" id="JAAOYM010000001">
    <property type="protein sequence ID" value="NIJ11451.1"/>
    <property type="molecule type" value="Genomic_DNA"/>
</dbReference>
<sequence>MRILEVGSGHNPHPRSSVLVDKYIEPFEREGPLRVDRPIVIAEAERLPFRDKLFDVAIARQVLEHAEDPFLFVAEMSRVATSCRVETPSPLMETMFRVRAGHRWTVDQIAGEIVVWPISQVAKSHYIGHLIETLYERNAFVYLLVRGRPDIFLTIYEGVEPSVRLGTESELRESIESRMEALTGSPRAKQLAWAATAVRGILRSKWEESRLARWAAGGFQWPVLPAEGSMKATTTSSLRALISAR</sequence>
<keyword evidence="3" id="KW-1185">Reference proteome</keyword>
<evidence type="ECO:0000313" key="2">
    <source>
        <dbReference type="EMBL" id="NIJ11451.1"/>
    </source>
</evidence>
<dbReference type="Proteomes" id="UP000545493">
    <property type="component" value="Unassembled WGS sequence"/>
</dbReference>
<keyword evidence="2" id="KW-0808">Transferase</keyword>
<dbReference type="RefSeq" id="WP_208415609.1">
    <property type="nucleotide sequence ID" value="NZ_JAAOYM010000001.1"/>
</dbReference>
<gene>
    <name evidence="2" type="ORF">FHU38_001795</name>
</gene>
<feature type="domain" description="Methyltransferase type 11" evidence="1">
    <location>
        <begin position="39"/>
        <end position="80"/>
    </location>
</feature>
<evidence type="ECO:0000313" key="3">
    <source>
        <dbReference type="Proteomes" id="UP000545493"/>
    </source>
</evidence>
<accession>A0A7X5UNT8</accession>
<proteinExistence type="predicted"/>
<dbReference type="GO" id="GO:0032259">
    <property type="term" value="P:methylation"/>
    <property type="evidence" value="ECO:0007669"/>
    <property type="project" value="UniProtKB-KW"/>
</dbReference>
<evidence type="ECO:0000259" key="1">
    <source>
        <dbReference type="Pfam" id="PF08241"/>
    </source>
</evidence>
<dbReference type="InterPro" id="IPR029063">
    <property type="entry name" value="SAM-dependent_MTases_sf"/>
</dbReference>
<dbReference type="SUPFAM" id="SSF53335">
    <property type="entry name" value="S-adenosyl-L-methionine-dependent methyltransferases"/>
    <property type="match status" value="1"/>
</dbReference>
<comment type="caution">
    <text evidence="2">The sequence shown here is derived from an EMBL/GenBank/DDBJ whole genome shotgun (WGS) entry which is preliminary data.</text>
</comment>
<dbReference type="InterPro" id="IPR013216">
    <property type="entry name" value="Methyltransf_11"/>
</dbReference>
<protein>
    <submittedName>
        <fullName evidence="2">SAM-dependent methyltransferase</fullName>
    </submittedName>
</protein>
<reference evidence="2 3" key="1">
    <citation type="submission" date="2020-03" db="EMBL/GenBank/DDBJ databases">
        <title>Sequencing the genomes of 1000 actinobacteria strains.</title>
        <authorList>
            <person name="Klenk H.-P."/>
        </authorList>
    </citation>
    <scope>NUCLEOTIDE SEQUENCE [LARGE SCALE GENOMIC DNA]</scope>
    <source>
        <strain evidence="2 3">DSM 45685</strain>
    </source>
</reference>
<dbReference type="Gene3D" id="3.40.50.150">
    <property type="entry name" value="Vaccinia Virus protein VP39"/>
    <property type="match status" value="1"/>
</dbReference>
<dbReference type="GO" id="GO:0008757">
    <property type="term" value="F:S-adenosylmethionine-dependent methyltransferase activity"/>
    <property type="evidence" value="ECO:0007669"/>
    <property type="project" value="InterPro"/>
</dbReference>
<keyword evidence="2" id="KW-0489">Methyltransferase</keyword>